<reference evidence="1" key="1">
    <citation type="submission" date="2016-04" db="EMBL/GenBank/DDBJ databases">
        <authorList>
            <person name="Evans L.H."/>
            <person name="Alamgir A."/>
            <person name="Owens N."/>
            <person name="Weber N.D."/>
            <person name="Virtaneva K."/>
            <person name="Barbian K."/>
            <person name="Babar A."/>
            <person name="Rosenke K."/>
        </authorList>
    </citation>
    <scope>NUCLEOTIDE SEQUENCE [LARGE SCALE GENOMIC DNA]</scope>
    <source>
        <strain evidence="1">CBS 101.48</strain>
    </source>
</reference>
<dbReference type="EMBL" id="LT554703">
    <property type="protein sequence ID" value="SAM07067.1"/>
    <property type="molecule type" value="Genomic_DNA"/>
</dbReference>
<accession>A0A168RKJ8</accession>
<gene>
    <name evidence="1" type="primary">ABSGL_12701.1 scaffold 13359</name>
</gene>
<name>A0A168RKJ8_ABSGL</name>
<protein>
    <submittedName>
        <fullName evidence="1">Uncharacterized protein</fullName>
    </submittedName>
</protein>
<dbReference type="InParanoid" id="A0A168RKJ8"/>
<sequence length="85" mass="9536">MGSTFQTGRISVRMGCASSYRLPEQTVKVSRHITQLANDRSPSQAITIPPLNLFERPRLFKTDPKSILLGRKQSYAITGCQKERA</sequence>
<keyword evidence="2" id="KW-1185">Reference proteome</keyword>
<dbReference type="AlphaFoldDB" id="A0A168RKJ8"/>
<organism evidence="1">
    <name type="scientific">Absidia glauca</name>
    <name type="common">Pin mould</name>
    <dbReference type="NCBI Taxonomy" id="4829"/>
    <lineage>
        <taxon>Eukaryota</taxon>
        <taxon>Fungi</taxon>
        <taxon>Fungi incertae sedis</taxon>
        <taxon>Mucoromycota</taxon>
        <taxon>Mucoromycotina</taxon>
        <taxon>Mucoromycetes</taxon>
        <taxon>Mucorales</taxon>
        <taxon>Cunninghamellaceae</taxon>
        <taxon>Absidia</taxon>
    </lineage>
</organism>
<dbReference type="Proteomes" id="UP000078561">
    <property type="component" value="Unassembled WGS sequence"/>
</dbReference>
<evidence type="ECO:0000313" key="2">
    <source>
        <dbReference type="Proteomes" id="UP000078561"/>
    </source>
</evidence>
<proteinExistence type="predicted"/>
<evidence type="ECO:0000313" key="1">
    <source>
        <dbReference type="EMBL" id="SAM07067.1"/>
    </source>
</evidence>